<evidence type="ECO:0000313" key="3">
    <source>
        <dbReference type="EMBL" id="AKP51372.1"/>
    </source>
</evidence>
<keyword evidence="2" id="KW-0732">Signal</keyword>
<keyword evidence="1" id="KW-0812">Transmembrane</keyword>
<dbReference type="STRING" id="320787.CA2015_1945"/>
<evidence type="ECO:0000256" key="1">
    <source>
        <dbReference type="SAM" id="Phobius"/>
    </source>
</evidence>
<feature type="transmembrane region" description="Helical" evidence="1">
    <location>
        <begin position="457"/>
        <end position="478"/>
    </location>
</feature>
<evidence type="ECO:0000313" key="4">
    <source>
        <dbReference type="Proteomes" id="UP000036520"/>
    </source>
</evidence>
<accession>A0A0H4PST5</accession>
<dbReference type="InterPro" id="IPR025738">
    <property type="entry name" value="BatD"/>
</dbReference>
<dbReference type="RefSeq" id="WP_048641710.1">
    <property type="nucleotide sequence ID" value="NZ_CP012040.1"/>
</dbReference>
<name>A0A0H4PST5_9BACT</name>
<sequence length="481" mass="54477">MSLTKNHFLFVCLLGLFSLAAHAQDVKIELGENEVALNETFTIKVIVSGDKIRSNDQLPEIPGFQKQGISQSSSMNIINGQMSSTNSIIQYYKPLRKGQFTLPGFKVAVNGITASSPGTTITVVDARSNANTNRALDPFDDLFGRNNTEQPEYVEVEDDAFFSLSVSKDEVYVGEGFSVSFAFYMSESNQAPFNFHEPGKQLERIINEIKPGNAWEENFNITSIQPERVEFGGKRWTKYKVYEANFYPFNAGTVDFPSVGWEMIKYKVAKNPSFFGSNRLQDFKTFYSQPKSIKVKELPPHPLKNEVSVGNYRLRENFSELDVKTGEGFTYDFIITGEGNISSIRPPKVRKGQKLNTFDPNEQVQINRGRGKVTGMKEYSYFMTLNEAEEVSLKDHFEWIYFDPELAQYDTLIPQAVVRVTGESRMNQAISSTRLGGLYDLIEVEDNKLLNQGYKSYFSTLINILLLLALILLAYLIVKKK</sequence>
<dbReference type="Pfam" id="PF13584">
    <property type="entry name" value="BatD"/>
    <property type="match status" value="1"/>
</dbReference>
<keyword evidence="1" id="KW-1133">Transmembrane helix</keyword>
<keyword evidence="4" id="KW-1185">Reference proteome</keyword>
<organism evidence="3 4">
    <name type="scientific">Cyclobacterium amurskyense</name>
    <dbReference type="NCBI Taxonomy" id="320787"/>
    <lineage>
        <taxon>Bacteria</taxon>
        <taxon>Pseudomonadati</taxon>
        <taxon>Bacteroidota</taxon>
        <taxon>Cytophagia</taxon>
        <taxon>Cytophagales</taxon>
        <taxon>Cyclobacteriaceae</taxon>
        <taxon>Cyclobacterium</taxon>
    </lineage>
</organism>
<dbReference type="AlphaFoldDB" id="A0A0H4PST5"/>
<dbReference type="KEGG" id="camu:CA2015_1945"/>
<dbReference type="Proteomes" id="UP000036520">
    <property type="component" value="Chromosome"/>
</dbReference>
<gene>
    <name evidence="3" type="ORF">CA2015_1945</name>
</gene>
<dbReference type="PANTHER" id="PTHR40940:SF2">
    <property type="entry name" value="BATD"/>
    <property type="match status" value="1"/>
</dbReference>
<evidence type="ECO:0000256" key="2">
    <source>
        <dbReference type="SAM" id="SignalP"/>
    </source>
</evidence>
<feature type="chain" id="PRO_5005208254" evidence="2">
    <location>
        <begin position="24"/>
        <end position="481"/>
    </location>
</feature>
<feature type="signal peptide" evidence="2">
    <location>
        <begin position="1"/>
        <end position="23"/>
    </location>
</feature>
<keyword evidence="1" id="KW-0472">Membrane</keyword>
<proteinExistence type="predicted"/>
<dbReference type="PATRIC" id="fig|320787.5.peg.2145"/>
<reference evidence="3 4" key="1">
    <citation type="submission" date="2015-07" db="EMBL/GenBank/DDBJ databases">
        <authorList>
            <person name="Kim K.M."/>
        </authorList>
    </citation>
    <scope>NUCLEOTIDE SEQUENCE [LARGE SCALE GENOMIC DNA]</scope>
    <source>
        <strain evidence="3 4">KCTC 12363</strain>
    </source>
</reference>
<dbReference type="OrthoDB" id="2079210at2"/>
<dbReference type="PANTHER" id="PTHR40940">
    <property type="entry name" value="PROTEIN BATD-RELATED"/>
    <property type="match status" value="1"/>
</dbReference>
<dbReference type="EMBL" id="CP012040">
    <property type="protein sequence ID" value="AKP51372.1"/>
    <property type="molecule type" value="Genomic_DNA"/>
</dbReference>
<protein>
    <submittedName>
        <fullName evidence="3">Uncharacterized protein</fullName>
    </submittedName>
</protein>